<feature type="transmembrane region" description="Helical" evidence="6">
    <location>
        <begin position="73"/>
        <end position="96"/>
    </location>
</feature>
<dbReference type="OMA" id="LWIACST"/>
<dbReference type="GO" id="GO:0004930">
    <property type="term" value="F:G protein-coupled receptor activity"/>
    <property type="evidence" value="ECO:0007669"/>
    <property type="project" value="InterPro"/>
</dbReference>
<reference evidence="8 10" key="2">
    <citation type="journal article" date="2013" name="Nature">
        <title>Insights into bilaterian evolution from three spiralian genomes.</title>
        <authorList>
            <person name="Simakov O."/>
            <person name="Marletaz F."/>
            <person name="Cho S.J."/>
            <person name="Edsinger-Gonzales E."/>
            <person name="Havlak P."/>
            <person name="Hellsten U."/>
            <person name="Kuo D.H."/>
            <person name="Larsson T."/>
            <person name="Lv J."/>
            <person name="Arendt D."/>
            <person name="Savage R."/>
            <person name="Osoegawa K."/>
            <person name="de Jong P."/>
            <person name="Grimwood J."/>
            <person name="Chapman J.A."/>
            <person name="Shapiro H."/>
            <person name="Aerts A."/>
            <person name="Otillar R.P."/>
            <person name="Terry A.Y."/>
            <person name="Boore J.L."/>
            <person name="Grigoriev I.V."/>
            <person name="Lindberg D.R."/>
            <person name="Seaver E.C."/>
            <person name="Weisblat D.A."/>
            <person name="Putnam N.H."/>
            <person name="Rokhsar D.S."/>
        </authorList>
    </citation>
    <scope>NUCLEOTIDE SEQUENCE</scope>
    <source>
        <strain evidence="8 10">I ESC-2004</strain>
    </source>
</reference>
<dbReference type="HOGENOM" id="CLU_853212_0_0_1"/>
<evidence type="ECO:0000256" key="6">
    <source>
        <dbReference type="SAM" id="Phobius"/>
    </source>
</evidence>
<feature type="transmembrane region" description="Helical" evidence="6">
    <location>
        <begin position="193"/>
        <end position="217"/>
    </location>
</feature>
<feature type="transmembrane region" description="Helical" evidence="6">
    <location>
        <begin position="273"/>
        <end position="293"/>
    </location>
</feature>
<evidence type="ECO:0000259" key="7">
    <source>
        <dbReference type="PROSITE" id="PS50262"/>
    </source>
</evidence>
<dbReference type="SMART" id="SM01381">
    <property type="entry name" value="7TM_GPCR_Srsx"/>
    <property type="match status" value="1"/>
</dbReference>
<dbReference type="InterPro" id="IPR000276">
    <property type="entry name" value="GPCR_Rhodpsn"/>
</dbReference>
<evidence type="ECO:0000256" key="5">
    <source>
        <dbReference type="ARBA" id="ARBA00023136"/>
    </source>
</evidence>
<dbReference type="Gene3D" id="1.20.1070.10">
    <property type="entry name" value="Rhodopsin 7-helix transmembrane proteins"/>
    <property type="match status" value="1"/>
</dbReference>
<feature type="transmembrane region" description="Helical" evidence="6">
    <location>
        <begin position="102"/>
        <end position="124"/>
    </location>
</feature>
<dbReference type="OrthoDB" id="9894375at2759"/>
<dbReference type="PANTHER" id="PTHR22750">
    <property type="entry name" value="G-PROTEIN COUPLED RECEPTOR"/>
    <property type="match status" value="1"/>
</dbReference>
<evidence type="ECO:0000256" key="2">
    <source>
        <dbReference type="ARBA" id="ARBA00022475"/>
    </source>
</evidence>
<comment type="subcellular location">
    <subcellularLocation>
        <location evidence="1">Cell membrane</location>
        <topology evidence="1">Multi-pass membrane protein</topology>
    </subcellularLocation>
</comment>
<keyword evidence="2" id="KW-1003">Cell membrane</keyword>
<feature type="transmembrane region" description="Helical" evidence="6">
    <location>
        <begin position="145"/>
        <end position="166"/>
    </location>
</feature>
<dbReference type="Pfam" id="PF00001">
    <property type="entry name" value="7tm_1"/>
    <property type="match status" value="1"/>
</dbReference>
<evidence type="ECO:0000313" key="9">
    <source>
        <dbReference type="EnsemblMetazoa" id="CapteP189152"/>
    </source>
</evidence>
<gene>
    <name evidence="8" type="ORF">CAPTEDRAFT_189152</name>
</gene>
<evidence type="ECO:0000256" key="3">
    <source>
        <dbReference type="ARBA" id="ARBA00022692"/>
    </source>
</evidence>
<evidence type="ECO:0000313" key="10">
    <source>
        <dbReference type="Proteomes" id="UP000014760"/>
    </source>
</evidence>
<feature type="domain" description="G-protein coupled receptors family 1 profile" evidence="7">
    <location>
        <begin position="43"/>
        <end position="294"/>
    </location>
</feature>
<organism evidence="8">
    <name type="scientific">Capitella teleta</name>
    <name type="common">Polychaete worm</name>
    <dbReference type="NCBI Taxonomy" id="283909"/>
    <lineage>
        <taxon>Eukaryota</taxon>
        <taxon>Metazoa</taxon>
        <taxon>Spiralia</taxon>
        <taxon>Lophotrochozoa</taxon>
        <taxon>Annelida</taxon>
        <taxon>Polychaeta</taxon>
        <taxon>Sedentaria</taxon>
        <taxon>Scolecida</taxon>
        <taxon>Capitellidae</taxon>
        <taxon>Capitella</taxon>
    </lineage>
</organism>
<feature type="transmembrane region" description="Helical" evidence="6">
    <location>
        <begin position="237"/>
        <end position="261"/>
    </location>
</feature>
<keyword evidence="5 6" id="KW-0472">Membrane</keyword>
<dbReference type="PROSITE" id="PS50262">
    <property type="entry name" value="G_PROTEIN_RECEP_F1_2"/>
    <property type="match status" value="1"/>
</dbReference>
<dbReference type="Proteomes" id="UP000014760">
    <property type="component" value="Unassembled WGS sequence"/>
</dbReference>
<dbReference type="InterPro" id="IPR017452">
    <property type="entry name" value="GPCR_Rhodpsn_7TM"/>
</dbReference>
<protein>
    <recommendedName>
        <fullName evidence="7">G-protein coupled receptors family 1 profile domain-containing protein</fullName>
    </recommendedName>
</protein>
<evidence type="ECO:0000313" key="8">
    <source>
        <dbReference type="EMBL" id="ELU14807.1"/>
    </source>
</evidence>
<keyword evidence="3 6" id="KW-0812">Transmembrane</keyword>
<dbReference type="EMBL" id="KB294278">
    <property type="protein sequence ID" value="ELU14807.1"/>
    <property type="molecule type" value="Genomic_DNA"/>
</dbReference>
<dbReference type="PRINTS" id="PR00237">
    <property type="entry name" value="GPCRRHODOPSN"/>
</dbReference>
<sequence length="327" mass="35995">MDTVTNSAYNVTEYITRDLKKGAIIPKGPLVLGLAAAAGSILANLLTITAIVSSRLNKHSTHILVANQSSCDLLVAVNTIATYVRAIYSHLLPLWLANVLRLANSVTMHSVIVISLGNSLLIGVDRFIATVSPFKYKSIATKKRVYYTIGLMWLGVIGVLAIPLVIHNINRKLDDWIINMTELTTIYPQGFPAFVGVLMCSLMVTNFILYFAIMVAFQKVSGRVESINATGQKSRKLTSTVAIVVMFTLVFYCPFVVYLMLPPAKGKADVVKRMLAQVALVLITFASYINNIIYPLRQPKYRQAYLKVIGCKKATSNVNPTSMNNTE</sequence>
<evidence type="ECO:0000256" key="1">
    <source>
        <dbReference type="ARBA" id="ARBA00004651"/>
    </source>
</evidence>
<dbReference type="EMBL" id="AMQN01018384">
    <property type="status" value="NOT_ANNOTATED_CDS"/>
    <property type="molecule type" value="Genomic_DNA"/>
</dbReference>
<proteinExistence type="predicted"/>
<accession>R7V8H8</accession>
<dbReference type="EnsemblMetazoa" id="CapteT189152">
    <property type="protein sequence ID" value="CapteP189152"/>
    <property type="gene ID" value="CapteG189152"/>
</dbReference>
<reference evidence="10" key="1">
    <citation type="submission" date="2012-12" db="EMBL/GenBank/DDBJ databases">
        <authorList>
            <person name="Hellsten U."/>
            <person name="Grimwood J."/>
            <person name="Chapman J.A."/>
            <person name="Shapiro H."/>
            <person name="Aerts A."/>
            <person name="Otillar R.P."/>
            <person name="Terry A.Y."/>
            <person name="Boore J.L."/>
            <person name="Simakov O."/>
            <person name="Marletaz F."/>
            <person name="Cho S.-J."/>
            <person name="Edsinger-Gonzales E."/>
            <person name="Havlak P."/>
            <person name="Kuo D.-H."/>
            <person name="Larsson T."/>
            <person name="Lv J."/>
            <person name="Arendt D."/>
            <person name="Savage R."/>
            <person name="Osoegawa K."/>
            <person name="de Jong P."/>
            <person name="Lindberg D.R."/>
            <person name="Seaver E.C."/>
            <person name="Weisblat D.A."/>
            <person name="Putnam N.H."/>
            <person name="Grigoriev I.V."/>
            <person name="Rokhsar D.S."/>
        </authorList>
    </citation>
    <scope>NUCLEOTIDE SEQUENCE</scope>
    <source>
        <strain evidence="10">I ESC-2004</strain>
    </source>
</reference>
<name>R7V8H8_CAPTE</name>
<dbReference type="CDD" id="cd00637">
    <property type="entry name" value="7tm_classA_rhodopsin-like"/>
    <property type="match status" value="1"/>
</dbReference>
<dbReference type="AlphaFoldDB" id="R7V8H8"/>
<dbReference type="SUPFAM" id="SSF81321">
    <property type="entry name" value="Family A G protein-coupled receptor-like"/>
    <property type="match status" value="1"/>
</dbReference>
<dbReference type="STRING" id="283909.R7V8H8"/>
<keyword evidence="10" id="KW-1185">Reference proteome</keyword>
<keyword evidence="4 6" id="KW-1133">Transmembrane helix</keyword>
<feature type="transmembrane region" description="Helical" evidence="6">
    <location>
        <begin position="30"/>
        <end position="52"/>
    </location>
</feature>
<dbReference type="GO" id="GO:0005886">
    <property type="term" value="C:plasma membrane"/>
    <property type="evidence" value="ECO:0007669"/>
    <property type="project" value="UniProtKB-SubCell"/>
</dbReference>
<reference evidence="9" key="3">
    <citation type="submission" date="2015-06" db="UniProtKB">
        <authorList>
            <consortium name="EnsemblMetazoa"/>
        </authorList>
    </citation>
    <scope>IDENTIFICATION</scope>
</reference>
<evidence type="ECO:0000256" key="4">
    <source>
        <dbReference type="ARBA" id="ARBA00022989"/>
    </source>
</evidence>